<proteinExistence type="predicted"/>
<gene>
    <name evidence="1" type="ORF">PHYBLDRAFT_73610</name>
</gene>
<name>A0A167L9W0_PHYB8</name>
<dbReference type="GeneID" id="29003795"/>
<dbReference type="VEuPathDB" id="FungiDB:PHYBLDRAFT_73610"/>
<organism evidence="1 2">
    <name type="scientific">Phycomyces blakesleeanus (strain ATCC 8743b / DSM 1359 / FGSC 10004 / NBRC 33097 / NRRL 1555)</name>
    <dbReference type="NCBI Taxonomy" id="763407"/>
    <lineage>
        <taxon>Eukaryota</taxon>
        <taxon>Fungi</taxon>
        <taxon>Fungi incertae sedis</taxon>
        <taxon>Mucoromycota</taxon>
        <taxon>Mucoromycotina</taxon>
        <taxon>Mucoromycetes</taxon>
        <taxon>Mucorales</taxon>
        <taxon>Phycomycetaceae</taxon>
        <taxon>Phycomyces</taxon>
    </lineage>
</organism>
<evidence type="ECO:0000313" key="1">
    <source>
        <dbReference type="EMBL" id="OAD69928.1"/>
    </source>
</evidence>
<protein>
    <submittedName>
        <fullName evidence="1">Uncharacterized protein</fullName>
    </submittedName>
</protein>
<reference evidence="2" key="1">
    <citation type="submission" date="2015-06" db="EMBL/GenBank/DDBJ databases">
        <title>Expansion of signal transduction pathways in fungi by whole-genome duplication.</title>
        <authorList>
            <consortium name="DOE Joint Genome Institute"/>
            <person name="Corrochano L.M."/>
            <person name="Kuo A."/>
            <person name="Marcet-Houben M."/>
            <person name="Polaino S."/>
            <person name="Salamov A."/>
            <person name="Villalobos J.M."/>
            <person name="Alvarez M.I."/>
            <person name="Avalos J."/>
            <person name="Benito E.P."/>
            <person name="Benoit I."/>
            <person name="Burger G."/>
            <person name="Camino L.P."/>
            <person name="Canovas D."/>
            <person name="Cerda-Olmedo E."/>
            <person name="Cheng J.-F."/>
            <person name="Dominguez A."/>
            <person name="Elias M."/>
            <person name="Eslava A.P."/>
            <person name="Glaser F."/>
            <person name="Grimwood J."/>
            <person name="Gutierrez G."/>
            <person name="Heitman J."/>
            <person name="Henrissat B."/>
            <person name="Iturriaga E.A."/>
            <person name="Lang B.F."/>
            <person name="Lavin J.L."/>
            <person name="Lee S."/>
            <person name="Li W."/>
            <person name="Lindquist E."/>
            <person name="Lopez-Garcia S."/>
            <person name="Luque E.M."/>
            <person name="Marcos A.T."/>
            <person name="Martin J."/>
            <person name="McCluskey K."/>
            <person name="Medina H.R."/>
            <person name="Miralles-Duran A."/>
            <person name="Miyazaki A."/>
            <person name="Munoz-Torres E."/>
            <person name="Oguiza J.A."/>
            <person name="Ohm R."/>
            <person name="Olmedo M."/>
            <person name="Orejas M."/>
            <person name="Ortiz-Castellanos L."/>
            <person name="Pisabarro A.G."/>
            <person name="Rodriguez-Romero J."/>
            <person name="Ruiz-Herrera J."/>
            <person name="Ruiz-Vazquez R."/>
            <person name="Sanz C."/>
            <person name="Schackwitz W."/>
            <person name="Schmutz J."/>
            <person name="Shahriari M."/>
            <person name="Shelest E."/>
            <person name="Silva-Franco F."/>
            <person name="Soanes D."/>
            <person name="Syed K."/>
            <person name="Tagua V.G."/>
            <person name="Talbot N.J."/>
            <person name="Thon M."/>
            <person name="De vries R.P."/>
            <person name="Wiebenga A."/>
            <person name="Yadav J.S."/>
            <person name="Braun E.L."/>
            <person name="Baker S."/>
            <person name="Garre V."/>
            <person name="Horwitz B."/>
            <person name="Torres-Martinez S."/>
            <person name="Idnurm A."/>
            <person name="Herrera-Estrella A."/>
            <person name="Gabaldon T."/>
            <person name="Grigoriev I.V."/>
        </authorList>
    </citation>
    <scope>NUCLEOTIDE SEQUENCE [LARGE SCALE GENOMIC DNA]</scope>
    <source>
        <strain evidence="2">NRRL 1555(-)</strain>
    </source>
</reference>
<dbReference type="RefSeq" id="XP_018287968.1">
    <property type="nucleotide sequence ID" value="XM_018442889.1"/>
</dbReference>
<dbReference type="EMBL" id="KV440990">
    <property type="protein sequence ID" value="OAD69928.1"/>
    <property type="molecule type" value="Genomic_DNA"/>
</dbReference>
<dbReference type="InParanoid" id="A0A167L9W0"/>
<keyword evidence="2" id="KW-1185">Reference proteome</keyword>
<evidence type="ECO:0000313" key="2">
    <source>
        <dbReference type="Proteomes" id="UP000077315"/>
    </source>
</evidence>
<dbReference type="OrthoDB" id="3247418at2759"/>
<dbReference type="Proteomes" id="UP000077315">
    <property type="component" value="Unassembled WGS sequence"/>
</dbReference>
<sequence>MSESLRKSSITPNIHLCESTLDFGPVYTFWIYILERYNDKLKKMNTHYPDGLEMTLMSVLLDMASTDTSLRVYSTNPSLHMIKSPLGVAQCIDNGHPPALPFSLPMFQQVVNNPLYNVIGRQLTTSLNSLVRMSIYLLAIKIGGIKSVNVWFFKMIYDMPFCQK</sequence>
<accession>A0A167L9W0</accession>
<dbReference type="AlphaFoldDB" id="A0A167L9W0"/>